<keyword evidence="1" id="KW-0812">Transmembrane</keyword>
<accession>A0A934KNU3</accession>
<feature type="transmembrane region" description="Helical" evidence="1">
    <location>
        <begin position="48"/>
        <end position="70"/>
    </location>
</feature>
<dbReference type="AlphaFoldDB" id="A0A934KNU3"/>
<reference evidence="2 3" key="1">
    <citation type="submission" date="2020-10" db="EMBL/GenBank/DDBJ databases">
        <title>Ca. Dormibacterota MAGs.</title>
        <authorList>
            <person name="Montgomery K."/>
        </authorList>
    </citation>
    <scope>NUCLEOTIDE SEQUENCE [LARGE SCALE GENOMIC DNA]</scope>
    <source>
        <strain evidence="2">Mitchell_Peninsula_5</strain>
    </source>
</reference>
<name>A0A934KNU3_9BACT</name>
<sequence length="211" mass="20872">MAEPTRSERLDGELRRYFAITTSAALPRRVTQLSARTLNSRRTPRSGLAAGAVGILATAALVVLGVTHLGSHGASTASLPGGSQAAAVGRSFGSAAATIRYPGVDVARLADSGVRLLLPAGHGSAVLSPAQAQAAAVAQLGAGAGRPGPAVLAFAQLPDRPQSGCLCWVVDVPVRGGVSMSPGGATLGTELVLVDSVTASPVAVLSGNGIP</sequence>
<comment type="caution">
    <text evidence="2">The sequence shown here is derived from an EMBL/GenBank/DDBJ whole genome shotgun (WGS) entry which is preliminary data.</text>
</comment>
<keyword evidence="1" id="KW-0472">Membrane</keyword>
<evidence type="ECO:0000313" key="2">
    <source>
        <dbReference type="EMBL" id="MBJ7610353.1"/>
    </source>
</evidence>
<proteinExistence type="predicted"/>
<keyword evidence="1" id="KW-1133">Transmembrane helix</keyword>
<organism evidence="2 3">
    <name type="scientific">Candidatus Amunia macphersoniae</name>
    <dbReference type="NCBI Taxonomy" id="3127014"/>
    <lineage>
        <taxon>Bacteria</taxon>
        <taxon>Bacillati</taxon>
        <taxon>Candidatus Dormiibacterota</taxon>
        <taxon>Candidatus Dormibacteria</taxon>
        <taxon>Candidatus Aeolococcales</taxon>
        <taxon>Candidatus Aeolococcaceae</taxon>
        <taxon>Candidatus Amunia</taxon>
    </lineage>
</organism>
<dbReference type="Proteomes" id="UP000614410">
    <property type="component" value="Unassembled WGS sequence"/>
</dbReference>
<dbReference type="EMBL" id="JAEKNN010000061">
    <property type="protein sequence ID" value="MBJ7610353.1"/>
    <property type="molecule type" value="Genomic_DNA"/>
</dbReference>
<protein>
    <submittedName>
        <fullName evidence="2">Uncharacterized protein</fullName>
    </submittedName>
</protein>
<evidence type="ECO:0000313" key="3">
    <source>
        <dbReference type="Proteomes" id="UP000614410"/>
    </source>
</evidence>
<evidence type="ECO:0000256" key="1">
    <source>
        <dbReference type="SAM" id="Phobius"/>
    </source>
</evidence>
<gene>
    <name evidence="2" type="ORF">JF887_13120</name>
</gene>